<evidence type="ECO:0000256" key="2">
    <source>
        <dbReference type="ARBA" id="ARBA00022448"/>
    </source>
</evidence>
<evidence type="ECO:0000313" key="10">
    <source>
        <dbReference type="Proteomes" id="UP000199268"/>
    </source>
</evidence>
<accession>A0A1C4A9Q6</accession>
<keyword evidence="2" id="KW-0813">Transport</keyword>
<dbReference type="GO" id="GO:0006886">
    <property type="term" value="P:intracellular protein transport"/>
    <property type="evidence" value="ECO:0007669"/>
    <property type="project" value="InterPro"/>
</dbReference>
<dbReference type="Proteomes" id="UP000199268">
    <property type="component" value="Unassembled WGS sequence"/>
</dbReference>
<evidence type="ECO:0000256" key="6">
    <source>
        <dbReference type="ARBA" id="ARBA00023010"/>
    </source>
</evidence>
<dbReference type="GO" id="GO:0008320">
    <property type="term" value="F:protein transmembrane transporter activity"/>
    <property type="evidence" value="ECO:0007669"/>
    <property type="project" value="InterPro"/>
</dbReference>
<dbReference type="GO" id="GO:0016020">
    <property type="term" value="C:membrane"/>
    <property type="evidence" value="ECO:0007669"/>
    <property type="project" value="UniProtKB-SubCell"/>
</dbReference>
<sequence>MKFISSVIDEMHQVTWPTFNENVHNTTIVVITGLAFALIFGAADWVFEQAITWLSK</sequence>
<keyword evidence="5 8" id="KW-1133">Transmembrane helix</keyword>
<evidence type="ECO:0000256" key="5">
    <source>
        <dbReference type="ARBA" id="ARBA00022989"/>
    </source>
</evidence>
<keyword evidence="7 8" id="KW-0472">Membrane</keyword>
<dbReference type="InterPro" id="IPR001901">
    <property type="entry name" value="Translocase_SecE/Sec61-g"/>
</dbReference>
<dbReference type="Pfam" id="PF00584">
    <property type="entry name" value="SecE"/>
    <property type="match status" value="1"/>
</dbReference>
<keyword evidence="3 8" id="KW-0812">Transmembrane</keyword>
<keyword evidence="4" id="KW-0653">Protein transport</keyword>
<proteinExistence type="predicted"/>
<dbReference type="GO" id="GO:0006605">
    <property type="term" value="P:protein targeting"/>
    <property type="evidence" value="ECO:0007669"/>
    <property type="project" value="InterPro"/>
</dbReference>
<evidence type="ECO:0000256" key="8">
    <source>
        <dbReference type="SAM" id="Phobius"/>
    </source>
</evidence>
<dbReference type="EMBL" id="FMAO01000004">
    <property type="protein sequence ID" value="SCB91335.1"/>
    <property type="molecule type" value="Genomic_DNA"/>
</dbReference>
<feature type="transmembrane region" description="Helical" evidence="8">
    <location>
        <begin position="26"/>
        <end position="47"/>
    </location>
</feature>
<evidence type="ECO:0000256" key="1">
    <source>
        <dbReference type="ARBA" id="ARBA00004370"/>
    </source>
</evidence>
<keyword evidence="6" id="KW-0811">Translocation</keyword>
<dbReference type="InterPro" id="IPR038379">
    <property type="entry name" value="SecE_sf"/>
</dbReference>
<name>A0A1C4A9Q6_9LACO</name>
<reference evidence="10" key="1">
    <citation type="submission" date="2016-08" db="EMBL/GenBank/DDBJ databases">
        <authorList>
            <person name="Varghese N."/>
            <person name="Submissions Spin"/>
        </authorList>
    </citation>
    <scope>NUCLEOTIDE SEQUENCE [LARGE SCALE GENOMIC DNA]</scope>
    <source>
        <strain evidence="10">R-53094</strain>
    </source>
</reference>
<dbReference type="InterPro" id="IPR005807">
    <property type="entry name" value="SecE_bac"/>
</dbReference>
<dbReference type="NCBIfam" id="TIGR00964">
    <property type="entry name" value="secE_bact"/>
    <property type="match status" value="1"/>
</dbReference>
<comment type="subcellular location">
    <subcellularLocation>
        <location evidence="1">Membrane</location>
    </subcellularLocation>
</comment>
<dbReference type="OrthoDB" id="9813233at2"/>
<gene>
    <name evidence="9" type="ORF">GA0061074_10498</name>
</gene>
<dbReference type="STRING" id="1505725.GA0061074_10498"/>
<dbReference type="Gene3D" id="1.20.5.1030">
    <property type="entry name" value="Preprotein translocase secy subunit"/>
    <property type="match status" value="1"/>
</dbReference>
<evidence type="ECO:0000313" key="9">
    <source>
        <dbReference type="EMBL" id="SCB91335.1"/>
    </source>
</evidence>
<evidence type="ECO:0000256" key="4">
    <source>
        <dbReference type="ARBA" id="ARBA00022927"/>
    </source>
</evidence>
<evidence type="ECO:0000256" key="3">
    <source>
        <dbReference type="ARBA" id="ARBA00022692"/>
    </source>
</evidence>
<protein>
    <submittedName>
        <fullName evidence="9">SecE/Sec61-gamma subunits of protein translocation complex</fullName>
    </submittedName>
</protein>
<dbReference type="GO" id="GO:0009306">
    <property type="term" value="P:protein secretion"/>
    <property type="evidence" value="ECO:0007669"/>
    <property type="project" value="InterPro"/>
</dbReference>
<evidence type="ECO:0000256" key="7">
    <source>
        <dbReference type="ARBA" id="ARBA00023136"/>
    </source>
</evidence>
<dbReference type="AlphaFoldDB" id="A0A1C4A9Q6"/>
<keyword evidence="10" id="KW-1185">Reference proteome</keyword>
<organism evidence="9 10">
    <name type="scientific">Weissella bombi</name>
    <dbReference type="NCBI Taxonomy" id="1505725"/>
    <lineage>
        <taxon>Bacteria</taxon>
        <taxon>Bacillati</taxon>
        <taxon>Bacillota</taxon>
        <taxon>Bacilli</taxon>
        <taxon>Lactobacillales</taxon>
        <taxon>Lactobacillaceae</taxon>
        <taxon>Weissella</taxon>
    </lineage>
</organism>
<dbReference type="RefSeq" id="WP_092462203.1">
    <property type="nucleotide sequence ID" value="NZ_BJEE01000001.1"/>
</dbReference>